<evidence type="ECO:0000256" key="8">
    <source>
        <dbReference type="ARBA" id="ARBA00023002"/>
    </source>
</evidence>
<dbReference type="SFLD" id="SFLDS00029">
    <property type="entry name" value="Radical_SAM"/>
    <property type="match status" value="1"/>
</dbReference>
<dbReference type="PANTHER" id="PTHR30352">
    <property type="entry name" value="PYRUVATE FORMATE-LYASE-ACTIVATING ENZYME"/>
    <property type="match status" value="1"/>
</dbReference>
<dbReference type="InterPro" id="IPR013785">
    <property type="entry name" value="Aldolase_TIM"/>
</dbReference>
<comment type="cofactor">
    <cofactor evidence="1">
        <name>[4Fe-4S] cluster</name>
        <dbReference type="ChEBI" id="CHEBI:49883"/>
    </cofactor>
</comment>
<evidence type="ECO:0000256" key="3">
    <source>
        <dbReference type="ARBA" id="ARBA00009777"/>
    </source>
</evidence>
<dbReference type="GO" id="GO:0004748">
    <property type="term" value="F:ribonucleoside-diphosphate reductase activity, thioredoxin disulfide as acceptor"/>
    <property type="evidence" value="ECO:0007669"/>
    <property type="project" value="TreeGrafter"/>
</dbReference>
<dbReference type="InterPro" id="IPR001989">
    <property type="entry name" value="Radical_activat_CS"/>
</dbReference>
<dbReference type="SUPFAM" id="SSF102114">
    <property type="entry name" value="Radical SAM enzymes"/>
    <property type="match status" value="1"/>
</dbReference>
<dbReference type="KEGG" id="hcv:FTV88_1833"/>
<keyword evidence="8 12" id="KW-0560">Oxidoreductase</keyword>
<dbReference type="GO" id="GO:0043365">
    <property type="term" value="F:[formate-C-acetyltransferase]-activating enzyme activity"/>
    <property type="evidence" value="ECO:0007669"/>
    <property type="project" value="InterPro"/>
</dbReference>
<dbReference type="InterPro" id="IPR058240">
    <property type="entry name" value="rSAM_sf"/>
</dbReference>
<reference evidence="14" key="1">
    <citation type="submission" date="2019-11" db="EMBL/GenBank/DDBJ databases">
        <title>Genome sequence of Heliorestis convoluta strain HH, an alkaliphilic and minimalistic phototrophic bacterium from a soda lake in Egypt.</title>
        <authorList>
            <person name="Dewey E.D."/>
            <person name="Stokes L.M."/>
            <person name="Burchell B.M."/>
            <person name="Shaffer K.N."/>
            <person name="Huntington A.M."/>
            <person name="Baker J.M."/>
            <person name="Nadendla S."/>
            <person name="Giglio M.G."/>
            <person name="Touchman J.W."/>
            <person name="Blankenship R.E."/>
            <person name="Madigan M.T."/>
            <person name="Sattley W.M."/>
        </authorList>
    </citation>
    <scope>NUCLEOTIDE SEQUENCE [LARGE SCALE GENOMIC DNA]</scope>
    <source>
        <strain evidence="14">HH</strain>
    </source>
</reference>
<dbReference type="PROSITE" id="PS01087">
    <property type="entry name" value="RADICAL_ACTIVATING"/>
    <property type="match status" value="1"/>
</dbReference>
<dbReference type="GO" id="GO:0046872">
    <property type="term" value="F:metal ion binding"/>
    <property type="evidence" value="ECO:0007669"/>
    <property type="project" value="UniProtKB-KW"/>
</dbReference>
<keyword evidence="9" id="KW-0408">Iron</keyword>
<dbReference type="SFLD" id="SFLDG01063">
    <property type="entry name" value="activating_enzymes__group_1"/>
    <property type="match status" value="1"/>
</dbReference>
<evidence type="ECO:0000313" key="14">
    <source>
        <dbReference type="Proteomes" id="UP000366051"/>
    </source>
</evidence>
<proteinExistence type="inferred from homology"/>
<dbReference type="NCBIfam" id="TIGR02491">
    <property type="entry name" value="NrdG"/>
    <property type="match status" value="1"/>
</dbReference>
<evidence type="ECO:0000256" key="11">
    <source>
        <dbReference type="ARBA" id="ARBA00047365"/>
    </source>
</evidence>
<dbReference type="CDD" id="cd01335">
    <property type="entry name" value="Radical_SAM"/>
    <property type="match status" value="1"/>
</dbReference>
<evidence type="ECO:0000256" key="12">
    <source>
        <dbReference type="PIRNR" id="PIRNR000368"/>
    </source>
</evidence>
<dbReference type="InterPro" id="IPR012837">
    <property type="entry name" value="NrdG"/>
</dbReference>
<comment type="catalytic activity">
    <reaction evidence="11">
        <text>glycyl-[protein] + reduced [flavodoxin] + S-adenosyl-L-methionine = glycin-2-yl radical-[protein] + semiquinone [flavodoxin] + 5'-deoxyadenosine + L-methionine + H(+)</text>
        <dbReference type="Rhea" id="RHEA:61976"/>
        <dbReference type="Rhea" id="RHEA-COMP:10622"/>
        <dbReference type="Rhea" id="RHEA-COMP:14480"/>
        <dbReference type="Rhea" id="RHEA-COMP:15993"/>
        <dbReference type="Rhea" id="RHEA-COMP:15994"/>
        <dbReference type="ChEBI" id="CHEBI:15378"/>
        <dbReference type="ChEBI" id="CHEBI:17319"/>
        <dbReference type="ChEBI" id="CHEBI:29947"/>
        <dbReference type="ChEBI" id="CHEBI:32722"/>
        <dbReference type="ChEBI" id="CHEBI:57618"/>
        <dbReference type="ChEBI" id="CHEBI:57844"/>
        <dbReference type="ChEBI" id="CHEBI:59789"/>
        <dbReference type="ChEBI" id="CHEBI:140311"/>
    </reaction>
</comment>
<dbReference type="PIRSF" id="PIRSF000368">
    <property type="entry name" value="NrdG"/>
    <property type="match status" value="1"/>
</dbReference>
<accession>A0A5Q2N0S6</accession>
<keyword evidence="14" id="KW-1185">Reference proteome</keyword>
<dbReference type="GO" id="GO:0051539">
    <property type="term" value="F:4 iron, 4 sulfur cluster binding"/>
    <property type="evidence" value="ECO:0007669"/>
    <property type="project" value="UniProtKB-KW"/>
</dbReference>
<dbReference type="AlphaFoldDB" id="A0A5Q2N0S6"/>
<dbReference type="InterPro" id="IPR007197">
    <property type="entry name" value="rSAM"/>
</dbReference>
<dbReference type="RefSeq" id="WP_153725219.1">
    <property type="nucleotide sequence ID" value="NZ_CP045875.1"/>
</dbReference>
<dbReference type="EMBL" id="CP045875">
    <property type="protein sequence ID" value="QGG47931.1"/>
    <property type="molecule type" value="Genomic_DNA"/>
</dbReference>
<dbReference type="Proteomes" id="UP000366051">
    <property type="component" value="Chromosome"/>
</dbReference>
<organism evidence="13 14">
    <name type="scientific">Heliorestis convoluta</name>
    <dbReference type="NCBI Taxonomy" id="356322"/>
    <lineage>
        <taxon>Bacteria</taxon>
        <taxon>Bacillati</taxon>
        <taxon>Bacillota</taxon>
        <taxon>Clostridia</taxon>
        <taxon>Eubacteriales</taxon>
        <taxon>Heliobacteriaceae</taxon>
        <taxon>Heliorestis</taxon>
    </lineage>
</organism>
<evidence type="ECO:0000256" key="6">
    <source>
        <dbReference type="ARBA" id="ARBA00022691"/>
    </source>
</evidence>
<dbReference type="PANTHER" id="PTHR30352:SF2">
    <property type="entry name" value="ANAEROBIC RIBONUCLEOSIDE-TRIPHOSPHATE REDUCTASE-ACTIVATING PROTEIN"/>
    <property type="match status" value="1"/>
</dbReference>
<keyword evidence="6" id="KW-0949">S-adenosyl-L-methionine</keyword>
<sequence>MITLRLAGIVKDSIVDGPGIRATLFAQGCLHHCPGCHNPQTHDLTKGQEMSIDEIVTILEKTTYLDGVTFSGGEPFLQAQAFALLGQKIRARGMHLIIYTGYTFEQIIALAEHERSYLDLLEQANWLIDGLFREEEKDLSLPFRGSRNQRIIDVKESIRTGNVIPVMD</sequence>
<evidence type="ECO:0000256" key="9">
    <source>
        <dbReference type="ARBA" id="ARBA00023004"/>
    </source>
</evidence>
<evidence type="ECO:0000256" key="4">
    <source>
        <dbReference type="ARBA" id="ARBA00014281"/>
    </source>
</evidence>
<dbReference type="OrthoDB" id="9782387at2"/>
<keyword evidence="5" id="KW-0004">4Fe-4S</keyword>
<protein>
    <recommendedName>
        <fullName evidence="4 12">Anaerobic ribonucleoside-triphosphate reductase-activating protein</fullName>
        <ecNumber evidence="12">1.97.1.-</ecNumber>
    </recommendedName>
</protein>
<dbReference type="EC" id="1.97.1.-" evidence="12"/>
<evidence type="ECO:0000256" key="5">
    <source>
        <dbReference type="ARBA" id="ARBA00022485"/>
    </source>
</evidence>
<evidence type="ECO:0000313" key="13">
    <source>
        <dbReference type="EMBL" id="QGG47931.1"/>
    </source>
</evidence>
<dbReference type="Gene3D" id="3.20.20.70">
    <property type="entry name" value="Aldolase class I"/>
    <property type="match status" value="1"/>
</dbReference>
<evidence type="ECO:0000256" key="2">
    <source>
        <dbReference type="ARBA" id="ARBA00003852"/>
    </source>
</evidence>
<evidence type="ECO:0000256" key="1">
    <source>
        <dbReference type="ARBA" id="ARBA00001966"/>
    </source>
</evidence>
<name>A0A5Q2N0S6_9FIRM</name>
<dbReference type="Pfam" id="PF13353">
    <property type="entry name" value="Fer4_12"/>
    <property type="match status" value="1"/>
</dbReference>
<keyword evidence="10" id="KW-0411">Iron-sulfur</keyword>
<dbReference type="SFLD" id="SFLDF00299">
    <property type="entry name" value="anaerobic_ribonucleoside-triph"/>
    <property type="match status" value="1"/>
</dbReference>
<evidence type="ECO:0000256" key="10">
    <source>
        <dbReference type="ARBA" id="ARBA00023014"/>
    </source>
</evidence>
<dbReference type="InterPro" id="IPR034457">
    <property type="entry name" value="Organic_radical-activating"/>
</dbReference>
<dbReference type="SFLD" id="SFLDG01066">
    <property type="entry name" value="organic_radical-activating_enz"/>
    <property type="match status" value="1"/>
</dbReference>
<gene>
    <name evidence="13" type="primary">nrdG</name>
    <name evidence="13" type="ORF">FTV88_1833</name>
</gene>
<keyword evidence="7" id="KW-0479">Metal-binding</keyword>
<evidence type="ECO:0000256" key="7">
    <source>
        <dbReference type="ARBA" id="ARBA00022723"/>
    </source>
</evidence>
<comment type="similarity">
    <text evidence="3 12">Belongs to the organic radical-activating enzymes family.</text>
</comment>
<comment type="function">
    <text evidence="2 12">Activation of anaerobic ribonucleoside-triphosphate reductase under anaerobic conditions by generation of an organic free radical, using S-adenosylmethionine and reduced flavodoxin as cosubstrates to produce 5'-deoxy-adenosine.</text>
</comment>